<dbReference type="InterPro" id="IPR003439">
    <property type="entry name" value="ABC_transporter-like_ATP-bd"/>
</dbReference>
<dbReference type="InterPro" id="IPR027417">
    <property type="entry name" value="P-loop_NTPase"/>
</dbReference>
<feature type="domain" description="ABC transporter" evidence="4">
    <location>
        <begin position="8"/>
        <end position="248"/>
    </location>
</feature>
<sequence length="263" mass="29955">MSANKPIIHFEQVYLTRNDHHILENISFQVKRGESLAILGRNGAGKSSIINLLFAYLWPTAGRIFVLGEEYGTVPLQPIQKKIGILQANHQEQLVQRGLSCLEVLATGLHQTLGLYKEITEEESFIARNLLQSFSMLEKKDQTYHSLSSGEKTKVLLLRAFVGDREILVLDEPTAALDLRARIDFEKNLKEIKSFQPNITRILITHRLEEIPPDFQQVLLLKEGRLLAFGEKEKILQGAILSELYDIGLGVEERQGRFYTYLL</sequence>
<dbReference type="PANTHER" id="PTHR43553">
    <property type="entry name" value="HEAVY METAL TRANSPORTER"/>
    <property type="match status" value="1"/>
</dbReference>
<dbReference type="GO" id="GO:0016887">
    <property type="term" value="F:ATP hydrolysis activity"/>
    <property type="evidence" value="ECO:0007669"/>
    <property type="project" value="InterPro"/>
</dbReference>
<evidence type="ECO:0000313" key="5">
    <source>
        <dbReference type="EMBL" id="GBF51778.1"/>
    </source>
</evidence>
<protein>
    <submittedName>
        <fullName evidence="5">ABC transporter, ATP-binding protein</fullName>
    </submittedName>
</protein>
<dbReference type="AlphaFoldDB" id="A0A2P2E4G5"/>
<dbReference type="InterPro" id="IPR003593">
    <property type="entry name" value="AAA+_ATPase"/>
</dbReference>
<name>A0A2P2E4G5_9LEPT</name>
<keyword evidence="3 5" id="KW-0067">ATP-binding</keyword>
<evidence type="ECO:0000313" key="6">
    <source>
        <dbReference type="Proteomes" id="UP000245133"/>
    </source>
</evidence>
<gene>
    <name evidence="5" type="ORF">LPTSP4_33160</name>
</gene>
<evidence type="ECO:0000256" key="3">
    <source>
        <dbReference type="ARBA" id="ARBA00022840"/>
    </source>
</evidence>
<dbReference type="PROSITE" id="PS00211">
    <property type="entry name" value="ABC_TRANSPORTER_1"/>
    <property type="match status" value="1"/>
</dbReference>
<organism evidence="5 6">
    <name type="scientific">Leptospira ryugenii</name>
    <dbReference type="NCBI Taxonomy" id="1917863"/>
    <lineage>
        <taxon>Bacteria</taxon>
        <taxon>Pseudomonadati</taxon>
        <taxon>Spirochaetota</taxon>
        <taxon>Spirochaetia</taxon>
        <taxon>Leptospirales</taxon>
        <taxon>Leptospiraceae</taxon>
        <taxon>Leptospira</taxon>
    </lineage>
</organism>
<dbReference type="GO" id="GO:0042626">
    <property type="term" value="F:ATPase-coupled transmembrane transporter activity"/>
    <property type="evidence" value="ECO:0007669"/>
    <property type="project" value="TreeGrafter"/>
</dbReference>
<dbReference type="Gene3D" id="3.40.50.300">
    <property type="entry name" value="P-loop containing nucleotide triphosphate hydrolases"/>
    <property type="match status" value="1"/>
</dbReference>
<dbReference type="RefSeq" id="WP_244594464.1">
    <property type="nucleotide sequence ID" value="NZ_BFBB01000008.1"/>
</dbReference>
<keyword evidence="6" id="KW-1185">Reference proteome</keyword>
<accession>A0A2P2E4G5</accession>
<keyword evidence="2" id="KW-0547">Nucleotide-binding</keyword>
<dbReference type="InterPro" id="IPR050095">
    <property type="entry name" value="ECF_ABC_transporter_ATP-bd"/>
</dbReference>
<dbReference type="GO" id="GO:0043190">
    <property type="term" value="C:ATP-binding cassette (ABC) transporter complex"/>
    <property type="evidence" value="ECO:0007669"/>
    <property type="project" value="TreeGrafter"/>
</dbReference>
<dbReference type="PROSITE" id="PS50893">
    <property type="entry name" value="ABC_TRANSPORTER_2"/>
    <property type="match status" value="1"/>
</dbReference>
<dbReference type="EMBL" id="BFBB01000008">
    <property type="protein sequence ID" value="GBF51778.1"/>
    <property type="molecule type" value="Genomic_DNA"/>
</dbReference>
<dbReference type="InterPro" id="IPR017871">
    <property type="entry name" value="ABC_transporter-like_CS"/>
</dbReference>
<dbReference type="PANTHER" id="PTHR43553:SF3">
    <property type="entry name" value="ABC TRANSPORTER ATP-BINDING PROTEIN MODF"/>
    <property type="match status" value="1"/>
</dbReference>
<dbReference type="GO" id="GO:0005524">
    <property type="term" value="F:ATP binding"/>
    <property type="evidence" value="ECO:0007669"/>
    <property type="project" value="UniProtKB-KW"/>
</dbReference>
<keyword evidence="1" id="KW-0813">Transport</keyword>
<reference evidence="5 6" key="1">
    <citation type="submission" date="2018-02" db="EMBL/GenBank/DDBJ databases">
        <title>Novel Leptospira species isolated from soil and water in Japan.</title>
        <authorList>
            <person name="Nakao R."/>
            <person name="Masuzawa T."/>
        </authorList>
    </citation>
    <scope>NUCLEOTIDE SEQUENCE [LARGE SCALE GENOMIC DNA]</scope>
    <source>
        <strain evidence="5 6">YH101</strain>
    </source>
</reference>
<dbReference type="Pfam" id="PF00005">
    <property type="entry name" value="ABC_tran"/>
    <property type="match status" value="1"/>
</dbReference>
<dbReference type="Proteomes" id="UP000245133">
    <property type="component" value="Unassembled WGS sequence"/>
</dbReference>
<dbReference type="SUPFAM" id="SSF52540">
    <property type="entry name" value="P-loop containing nucleoside triphosphate hydrolases"/>
    <property type="match status" value="1"/>
</dbReference>
<proteinExistence type="predicted"/>
<evidence type="ECO:0000256" key="2">
    <source>
        <dbReference type="ARBA" id="ARBA00022741"/>
    </source>
</evidence>
<comment type="caution">
    <text evidence="5">The sequence shown here is derived from an EMBL/GenBank/DDBJ whole genome shotgun (WGS) entry which is preliminary data.</text>
</comment>
<dbReference type="SMART" id="SM00382">
    <property type="entry name" value="AAA"/>
    <property type="match status" value="1"/>
</dbReference>
<evidence type="ECO:0000256" key="1">
    <source>
        <dbReference type="ARBA" id="ARBA00022448"/>
    </source>
</evidence>
<evidence type="ECO:0000259" key="4">
    <source>
        <dbReference type="PROSITE" id="PS50893"/>
    </source>
</evidence>